<dbReference type="Gene3D" id="3.40.50.12780">
    <property type="entry name" value="N-terminal domain of ligase-like"/>
    <property type="match status" value="1"/>
</dbReference>
<dbReference type="Proteomes" id="UP000070282">
    <property type="component" value="Unassembled WGS sequence"/>
</dbReference>
<sequence length="433" mass="47137">MTAPLFYVDNTPYSQADCDHIVRGLAERPEFQSPVGCRFAVCLQDTAHWLALCLWLKPLGASVLPIHPGTPYPAAKALAEDTGCSYLLFGEQLQEVTPETLGGVTRTASAEGGELIQLSSGTTGKAKTITRPWRDIDRELAAYVAHFTEARALTPVVACPVTHSYGLICGVLAARERGIAPHVVTNLNPRFIIARLRAVPEHLLYASPTLISLLMRMLPEQEMLHAVMLSGAPLPAPVLTQLRDRCLRLRQQYGCSEAGCVAVSADVTEPGLLGHPLPHLSVQAGASAGQPDEILITVKATGQRIHSKDLGYFDHRGQLHFLARTDDTINVAGINVYPGAVEDVFLGYPGIREAVAFKQPDAFAGERVCLRFVADSDIDTDQLRQWSRDRLSPHQVPSLIEQVESISRLPNGKVSRRLLSESLADKGQREVLA</sequence>
<keyword evidence="6" id="KW-1185">Reference proteome</keyword>
<name>A0A137SIE5_9GAMM</name>
<protein>
    <submittedName>
        <fullName evidence="5">Long-chain-fatty-acid--CoA ligase associated with anthrachelin biosynthesis</fullName>
    </submittedName>
</protein>
<evidence type="ECO:0000313" key="6">
    <source>
        <dbReference type="Proteomes" id="UP000070282"/>
    </source>
</evidence>
<dbReference type="GO" id="GO:0006631">
    <property type="term" value="P:fatty acid metabolic process"/>
    <property type="evidence" value="ECO:0007669"/>
    <property type="project" value="TreeGrafter"/>
</dbReference>
<dbReference type="PATRIC" id="fig|1306954.6.peg.259"/>
<keyword evidence="2 5" id="KW-0436">Ligase</keyword>
<proteinExistence type="inferred from homology"/>
<accession>A0A137SIE5</accession>
<dbReference type="InterPro" id="IPR025110">
    <property type="entry name" value="AMP-bd_C"/>
</dbReference>
<gene>
    <name evidence="5" type="ORF">J122_264</name>
</gene>
<evidence type="ECO:0000259" key="4">
    <source>
        <dbReference type="Pfam" id="PF13193"/>
    </source>
</evidence>
<dbReference type="SUPFAM" id="SSF56801">
    <property type="entry name" value="Acetyl-CoA synthetase-like"/>
    <property type="match status" value="1"/>
</dbReference>
<evidence type="ECO:0000259" key="3">
    <source>
        <dbReference type="Pfam" id="PF00501"/>
    </source>
</evidence>
<dbReference type="Gene3D" id="3.30.300.30">
    <property type="match status" value="1"/>
</dbReference>
<dbReference type="InterPro" id="IPR000873">
    <property type="entry name" value="AMP-dep_synth/lig_dom"/>
</dbReference>
<dbReference type="AlphaFoldDB" id="A0A137SIE5"/>
<dbReference type="InterPro" id="IPR045851">
    <property type="entry name" value="AMP-bd_C_sf"/>
</dbReference>
<comment type="similarity">
    <text evidence="1">Belongs to the ATP-dependent AMP-binding enzyme family.</text>
</comment>
<dbReference type="PANTHER" id="PTHR43201">
    <property type="entry name" value="ACYL-COA SYNTHETASE"/>
    <property type="match status" value="1"/>
</dbReference>
<dbReference type="RefSeq" id="WP_061330787.1">
    <property type="nucleotide sequence ID" value="NZ_LOCO01000001.1"/>
</dbReference>
<dbReference type="Pfam" id="PF00501">
    <property type="entry name" value="AMP-binding"/>
    <property type="match status" value="1"/>
</dbReference>
<feature type="domain" description="AMP-binding enzyme C-terminal" evidence="4">
    <location>
        <begin position="341"/>
        <end position="413"/>
    </location>
</feature>
<dbReference type="Pfam" id="PF13193">
    <property type="entry name" value="AMP-binding_C"/>
    <property type="match status" value="1"/>
</dbReference>
<evidence type="ECO:0000256" key="1">
    <source>
        <dbReference type="ARBA" id="ARBA00006432"/>
    </source>
</evidence>
<dbReference type="GO" id="GO:0031956">
    <property type="term" value="F:medium-chain fatty acid-CoA ligase activity"/>
    <property type="evidence" value="ECO:0007669"/>
    <property type="project" value="TreeGrafter"/>
</dbReference>
<dbReference type="NCBIfam" id="NF006167">
    <property type="entry name" value="PRK08308.1"/>
    <property type="match status" value="1"/>
</dbReference>
<feature type="domain" description="AMP-dependent synthetase/ligase" evidence="3">
    <location>
        <begin position="38"/>
        <end position="282"/>
    </location>
</feature>
<evidence type="ECO:0000256" key="2">
    <source>
        <dbReference type="ARBA" id="ARBA00022598"/>
    </source>
</evidence>
<organism evidence="5 6">
    <name type="scientific">Marinobacter excellens LAMA 842</name>
    <dbReference type="NCBI Taxonomy" id="1306954"/>
    <lineage>
        <taxon>Bacteria</taxon>
        <taxon>Pseudomonadati</taxon>
        <taxon>Pseudomonadota</taxon>
        <taxon>Gammaproteobacteria</taxon>
        <taxon>Pseudomonadales</taxon>
        <taxon>Marinobacteraceae</taxon>
        <taxon>Marinobacter</taxon>
    </lineage>
</organism>
<dbReference type="PANTHER" id="PTHR43201:SF5">
    <property type="entry name" value="MEDIUM-CHAIN ACYL-COA LIGASE ACSF2, MITOCHONDRIAL"/>
    <property type="match status" value="1"/>
</dbReference>
<dbReference type="EMBL" id="LOCO01000001">
    <property type="protein sequence ID" value="KXO12217.1"/>
    <property type="molecule type" value="Genomic_DNA"/>
</dbReference>
<dbReference type="CDD" id="cd04433">
    <property type="entry name" value="AFD_class_I"/>
    <property type="match status" value="1"/>
</dbReference>
<comment type="caution">
    <text evidence="5">The sequence shown here is derived from an EMBL/GenBank/DDBJ whole genome shotgun (WGS) entry which is preliminary data.</text>
</comment>
<evidence type="ECO:0000313" key="5">
    <source>
        <dbReference type="EMBL" id="KXO12217.1"/>
    </source>
</evidence>
<dbReference type="InterPro" id="IPR042099">
    <property type="entry name" value="ANL_N_sf"/>
</dbReference>
<reference evidence="6" key="1">
    <citation type="submission" date="2015-12" db="EMBL/GenBank/DDBJ databases">
        <authorList>
            <person name="Lima A."/>
            <person name="Farahani Zayas N."/>
            <person name="Castro Da Silva M.A."/>
            <person name="Cabral A."/>
            <person name="Pessatti M.L."/>
        </authorList>
    </citation>
    <scope>NUCLEOTIDE SEQUENCE [LARGE SCALE GENOMIC DNA]</scope>
    <source>
        <strain evidence="6">LAMA 842</strain>
    </source>
</reference>